<evidence type="ECO:0000256" key="1">
    <source>
        <dbReference type="ARBA" id="ARBA00022729"/>
    </source>
</evidence>
<dbReference type="EMBL" id="LPUR01000016">
    <property type="protein sequence ID" value="KXH80995.1"/>
    <property type="molecule type" value="Genomic_DNA"/>
</dbReference>
<evidence type="ECO:0000259" key="2">
    <source>
        <dbReference type="Pfam" id="PF18962"/>
    </source>
</evidence>
<organism evidence="3 4">
    <name type="scientific">Chryseobacterium kwangjuense</name>
    <dbReference type="NCBI Taxonomy" id="267125"/>
    <lineage>
        <taxon>Bacteria</taxon>
        <taxon>Pseudomonadati</taxon>
        <taxon>Bacteroidota</taxon>
        <taxon>Flavobacteriia</taxon>
        <taxon>Flavobacteriales</taxon>
        <taxon>Weeksellaceae</taxon>
        <taxon>Chryseobacterium group</taxon>
        <taxon>Chryseobacterium</taxon>
    </lineage>
</organism>
<dbReference type="InterPro" id="IPR026444">
    <property type="entry name" value="Secre_tail"/>
</dbReference>
<reference evidence="3 4" key="2">
    <citation type="journal article" date="2016" name="Genome Announc.">
        <title>Draft Genome Sequence of a Biocontrol Rhizobacterium, Chryseobacterium kwangjuense Strain KJ1R5, Isolated from Pepper (Capsicum annuum).</title>
        <authorList>
            <person name="Jeong J.J."/>
            <person name="Park H."/>
            <person name="Park B.H."/>
            <person name="Mannaa M."/>
            <person name="Sang M.K."/>
            <person name="Choi I.G."/>
            <person name="Kim K.D."/>
        </authorList>
    </citation>
    <scope>NUCLEOTIDE SEQUENCE [LARGE SCALE GENOMIC DNA]</scope>
    <source>
        <strain evidence="3 4">KJ1R5</strain>
    </source>
</reference>
<name>A0A135W7U8_9FLAO</name>
<proteinExistence type="predicted"/>
<dbReference type="AlphaFoldDB" id="A0A135W7U8"/>
<protein>
    <recommendedName>
        <fullName evidence="2">Secretion system C-terminal sorting domain-containing protein</fullName>
    </recommendedName>
</protein>
<dbReference type="NCBIfam" id="TIGR04183">
    <property type="entry name" value="Por_Secre_tail"/>
    <property type="match status" value="1"/>
</dbReference>
<feature type="domain" description="Secretion system C-terminal sorting" evidence="2">
    <location>
        <begin position="290"/>
        <end position="356"/>
    </location>
</feature>
<gene>
    <name evidence="3" type="ORF">AU378_14800</name>
</gene>
<reference evidence="4" key="1">
    <citation type="submission" date="2015-12" db="EMBL/GenBank/DDBJ databases">
        <title>Genome sequence of a biocontrol rhizobacterium Chryseobacterium kwangjuense strain KJ1R5 isolated from pepper (Capsicum annuum L.).</title>
        <authorList>
            <person name="Jeong J.-J."/>
            <person name="Park H."/>
            <person name="Mannaa M."/>
            <person name="Sang M.K."/>
            <person name="Choi I.-G."/>
            <person name="Kim K.D."/>
        </authorList>
    </citation>
    <scope>NUCLEOTIDE SEQUENCE [LARGE SCALE GENOMIC DNA]</scope>
    <source>
        <strain evidence="4">KJ1R5</strain>
    </source>
</reference>
<dbReference type="Pfam" id="PF18962">
    <property type="entry name" value="Por_Secre_tail"/>
    <property type="match status" value="1"/>
</dbReference>
<comment type="caution">
    <text evidence="3">The sequence shown here is derived from an EMBL/GenBank/DDBJ whole genome shotgun (WGS) entry which is preliminary data.</text>
</comment>
<accession>A0A135W7U8</accession>
<dbReference type="Proteomes" id="UP000070513">
    <property type="component" value="Unassembled WGS sequence"/>
</dbReference>
<evidence type="ECO:0000313" key="4">
    <source>
        <dbReference type="Proteomes" id="UP000070513"/>
    </source>
</evidence>
<keyword evidence="1" id="KW-0732">Signal</keyword>
<evidence type="ECO:0000313" key="3">
    <source>
        <dbReference type="EMBL" id="KXH80995.1"/>
    </source>
</evidence>
<sequence>MLRPRANTFVIKKHSIYITFTKPKNRNMKKLNFLLSLAVGIMAYAQPTVTRSGVDRINVPITFRSGDVTGTAITAGSAGANITWDFSTYTAATAVTATTNACPGQTNCFRFPTANRITKPTAADTYDFSIMTDTEATSIGSYAGPSMGDVTITYTDPLIDFKFPITYMQQFDDTFQFNTVSTTGSINETGTMSFNVDGYGTVITPTGTYNNVLRVKRMRSGTQTMPGQPALTYTNESYQWISQESGTVLSFGINTFTLNGTTNVSKTISYLVPGALSTSETDRKKTDISLYPNPSSDMINLKSDKEIKNITITSLDGKAVVKTGNMKNIDISKLPKGVYILKGELKNGNTVSKKIIKN</sequence>